<evidence type="ECO:0000313" key="2">
    <source>
        <dbReference type="Proteomes" id="UP000673375"/>
    </source>
</evidence>
<sequence>MFEEYIEKNILRQLFLCEQFYTKKELDLALFSELLGVCKTTLLNDINCLKKELATEIIHAKRKKDSYSIYFVPSVPLYQLLQKLSIHSLFLKTCRLFLVGQTDYIQLTEAEFISVSKAYNLKKQVLDFLEHSGVHIENHTPVFTEMEHRLLQLTLSLRLGWSDPLPTSDVCHAYNQFIDCVLEKSGRTYNEENLEILRLGFLISMSRQQIAPISFTPKFSSYLTERPIWQYIQLAWQQTQLKNYITENELLFLGAVFNCSEYSFQSFYSIEKDFQRLHQVFIEENEDVKHLIDQLEYHFQQPLLNNKAFERALIRLVRSAWDNYQLFIPGKPHVLTNCQTKLFHELQSLILDWAEALPYDLAINPSLLRLFTIEISGILRLDRTHIHTYIVTDSDVKYLLYKETLEAVTTCQIHISPTIYHELSPDVQILADAENKKILCESALLTPDSSAKENVIPISIEDLETTIRQLIQA</sequence>
<protein>
    <submittedName>
        <fullName evidence="1">DNA-binding protein</fullName>
    </submittedName>
</protein>
<dbReference type="EMBL" id="JAEDXU010000003">
    <property type="protein sequence ID" value="MBP1046258.1"/>
    <property type="molecule type" value="Genomic_DNA"/>
</dbReference>
<gene>
    <name evidence="1" type="ORF">I6N96_08170</name>
</gene>
<reference evidence="1 2" key="1">
    <citation type="submission" date="2020-12" db="EMBL/GenBank/DDBJ databases">
        <title>Vagococcus allomyrinae sp. nov. and Enterococcus lavae sp. nov., isolated from the larvae of Allomyrina dichotoma.</title>
        <authorList>
            <person name="Lee S.D."/>
        </authorList>
    </citation>
    <scope>NUCLEOTIDE SEQUENCE [LARGE SCALE GENOMIC DNA]</scope>
    <source>
        <strain evidence="1 2">BWM-S5</strain>
    </source>
</reference>
<name>A0ABS4CII6_9ENTE</name>
<comment type="caution">
    <text evidence="1">The sequence shown here is derived from an EMBL/GenBank/DDBJ whole genome shotgun (WGS) entry which is preliminary data.</text>
</comment>
<dbReference type="Proteomes" id="UP000673375">
    <property type="component" value="Unassembled WGS sequence"/>
</dbReference>
<proteinExistence type="predicted"/>
<accession>A0ABS4CII6</accession>
<dbReference type="RefSeq" id="WP_209557073.1">
    <property type="nucleotide sequence ID" value="NZ_JAEDXU010000003.1"/>
</dbReference>
<dbReference type="GO" id="GO:0003677">
    <property type="term" value="F:DNA binding"/>
    <property type="evidence" value="ECO:0007669"/>
    <property type="project" value="UniProtKB-KW"/>
</dbReference>
<keyword evidence="1" id="KW-0238">DNA-binding</keyword>
<organism evidence="1 2">
    <name type="scientific">Enterococcus larvae</name>
    <dbReference type="NCBI Taxonomy" id="2794352"/>
    <lineage>
        <taxon>Bacteria</taxon>
        <taxon>Bacillati</taxon>
        <taxon>Bacillota</taxon>
        <taxon>Bacilli</taxon>
        <taxon>Lactobacillales</taxon>
        <taxon>Enterococcaceae</taxon>
        <taxon>Enterococcus</taxon>
    </lineage>
</organism>
<evidence type="ECO:0000313" key="1">
    <source>
        <dbReference type="EMBL" id="MBP1046258.1"/>
    </source>
</evidence>
<keyword evidence="2" id="KW-1185">Reference proteome</keyword>